<evidence type="ECO:0000313" key="2">
    <source>
        <dbReference type="EMBL" id="AYV79943.1"/>
    </source>
</evidence>
<organism evidence="2">
    <name type="scientific">Gaeavirus sp</name>
    <dbReference type="NCBI Taxonomy" id="2487767"/>
    <lineage>
        <taxon>Viruses</taxon>
        <taxon>Varidnaviria</taxon>
        <taxon>Bamfordvirae</taxon>
        <taxon>Nucleocytoviricota</taxon>
        <taxon>Megaviricetes</taxon>
        <taxon>Imitervirales</taxon>
        <taxon>Mimiviridae</taxon>
        <taxon>Klosneuvirinae</taxon>
    </lineage>
</organism>
<accession>A0A3G5A269</accession>
<reference evidence="2" key="1">
    <citation type="submission" date="2018-10" db="EMBL/GenBank/DDBJ databases">
        <title>Hidden diversity of soil giant viruses.</title>
        <authorList>
            <person name="Schulz F."/>
            <person name="Alteio L."/>
            <person name="Goudeau D."/>
            <person name="Ryan E.M."/>
            <person name="Malmstrom R.R."/>
            <person name="Blanchard J."/>
            <person name="Woyke T."/>
        </authorList>
    </citation>
    <scope>NUCLEOTIDE SEQUENCE</scope>
    <source>
        <strain evidence="2">GAV1</strain>
    </source>
</reference>
<sequence length="573" mass="63583">MNDESFVSSVTDLYGYGVRSSWLSIVVLVLVLVVCYYYVHVSKKMEGMTGGTLTQLFANDMQDTHLKGNVDQLATGNFMLYWNQPTRIASGFGFNNGVPNRGQLLSTIPKIKPSNFTGNSQKVNPYLNPTKLGEDEMQSKNNDAEFPYVDPKSTVTDYPNIRNIIKNDDANVDEDIESIENNKLLRMPMRQAATNTLQNALVNSCQMCVPGKCRNCPVCLSGKTCPNGQGSLKDLSHLSQENKLETFVRDSEYATIDSMYDTSNKHANLVDIYDDVDNKLANDPDAFIRYGTSRCDNCPEGRCINCPERYDKIDGCPLGFPNSQCKQMDDLKNKNMMLEGFGCPCNKRKKPVKNLENLENFNQDMMIAEESKNKECPLGGCVKQCPCRVGRCSECPACDKQMCTSCPMNRCPCLMGRCQDCPMCRAGSCPMCPLRDKKNLKNIKTTCPCLSGHCADCDMCRLGYCPLCPERNSRGVGNMGMDNVGLDNNRLAGNDSTFFDMASFGNGEGGYRLGTNWNEATGGPDPIDLTSSLVYYPDSYVGSYFINPQPDISYPYQFMPSSRTVGGIVADMK</sequence>
<name>A0A3G5A269_9VIRU</name>
<keyword evidence="1" id="KW-0812">Transmembrane</keyword>
<keyword evidence="1" id="KW-0472">Membrane</keyword>
<evidence type="ECO:0000256" key="1">
    <source>
        <dbReference type="SAM" id="Phobius"/>
    </source>
</evidence>
<proteinExistence type="predicted"/>
<feature type="transmembrane region" description="Helical" evidence="1">
    <location>
        <begin position="20"/>
        <end position="39"/>
    </location>
</feature>
<protein>
    <submittedName>
        <fullName evidence="2">Uncharacterized protein</fullName>
    </submittedName>
</protein>
<gene>
    <name evidence="2" type="ORF">Gaeavirus2_25</name>
</gene>
<dbReference type="EMBL" id="MK072200">
    <property type="protein sequence ID" value="AYV79943.1"/>
    <property type="molecule type" value="Genomic_DNA"/>
</dbReference>
<keyword evidence="1" id="KW-1133">Transmembrane helix</keyword>